<proteinExistence type="inferred from homology"/>
<protein>
    <submittedName>
        <fullName evidence="5">SpoVK/Ycf46/Vps4 family AAA+-type ATPase</fullName>
    </submittedName>
</protein>
<dbReference type="FunFam" id="3.40.50.300:FF:000216">
    <property type="entry name" value="Type VII secretion ATPase EccA"/>
    <property type="match status" value="2"/>
</dbReference>
<dbReference type="GO" id="GO:0005524">
    <property type="term" value="F:ATP binding"/>
    <property type="evidence" value="ECO:0007669"/>
    <property type="project" value="UniProtKB-KW"/>
</dbReference>
<evidence type="ECO:0000256" key="1">
    <source>
        <dbReference type="ARBA" id="ARBA00010378"/>
    </source>
</evidence>
<dbReference type="Gene3D" id="3.40.50.300">
    <property type="entry name" value="P-loop containing nucleotide triphosphate hydrolases"/>
    <property type="match status" value="2"/>
</dbReference>
<dbReference type="CDD" id="cd00009">
    <property type="entry name" value="AAA"/>
    <property type="match status" value="1"/>
</dbReference>
<keyword evidence="6" id="KW-1185">Reference proteome</keyword>
<feature type="domain" description="AAA+ ATPase" evidence="4">
    <location>
        <begin position="561"/>
        <end position="699"/>
    </location>
</feature>
<dbReference type="AlphaFoldDB" id="A0A840QT36"/>
<dbReference type="PANTHER" id="PTHR43392:SF2">
    <property type="entry name" value="AAA-TYPE ATPASE FAMILY PROTEIN _ ANKYRIN REPEAT FAMILY PROTEIN"/>
    <property type="match status" value="1"/>
</dbReference>
<dbReference type="Proteomes" id="UP000551878">
    <property type="component" value="Unassembled WGS sequence"/>
</dbReference>
<name>A0A840QT36_9BACI</name>
<evidence type="ECO:0000313" key="5">
    <source>
        <dbReference type="EMBL" id="MBB5174469.1"/>
    </source>
</evidence>
<feature type="domain" description="AAA+ ATPase" evidence="4">
    <location>
        <begin position="285"/>
        <end position="427"/>
    </location>
</feature>
<reference evidence="5 6" key="1">
    <citation type="submission" date="2020-08" db="EMBL/GenBank/DDBJ databases">
        <title>Genomic Encyclopedia of Type Strains, Phase IV (KMG-IV): sequencing the most valuable type-strain genomes for metagenomic binning, comparative biology and taxonomic classification.</title>
        <authorList>
            <person name="Goeker M."/>
        </authorList>
    </citation>
    <scope>NUCLEOTIDE SEQUENCE [LARGE SCALE GENOMIC DNA]</scope>
    <source>
        <strain evidence="5 6">DSM 24696</strain>
    </source>
</reference>
<dbReference type="InterPro" id="IPR000641">
    <property type="entry name" value="CbxX/CfxQ"/>
</dbReference>
<dbReference type="SMART" id="SM00382">
    <property type="entry name" value="AAA"/>
    <property type="match status" value="2"/>
</dbReference>
<dbReference type="SUPFAM" id="SSF52540">
    <property type="entry name" value="P-loop containing nucleoside triphosphate hydrolases"/>
    <property type="match status" value="2"/>
</dbReference>
<evidence type="ECO:0000256" key="3">
    <source>
        <dbReference type="ARBA" id="ARBA00022840"/>
    </source>
</evidence>
<sequence>MQERDRNTMTWEEVKDALSKWDLANPPKETEVMRWMYDVEHLDQSGRDDHIEQEVFEKLYTYAAYARFERLQLEDEKVTDWLTLAESMWGRTDDYHWVNIKMVSNQLPETVLSQPLRHIRQTDNANTKKATVDETLTVLDEFFQTYEALRFRLKRGKSSSEILNQHEDLDQFQMLISTLDELKEQASSLYEAAHAFRSSISGIYYSKDYLVNMVKAIDEVEILQTTWYKAVQDFSPEQQEGGGALRTLEQMIGLADVKNRIYQYYHYLYYRREREKRGYRFNDDVSLNMVLTGNPGTGKTTLARLLANIYYELGVLPSENVLEVDRSHLVGSYVGQTEEKTMEVIKQAVGGVLFIDEAYSLKREGSSGNDFGQTAIDTLVAAMTSGEYAGRFAVILAGYPEEIRTFIRSNPGLRSRFPESNMIHLPDYSIDELLEIGDQIALDNDFHISEKSRYALKQRIEKEQVDELFGNARSVKNIIMDAIFQKGAKVAENHQFNDDAFTLLESEDFLMDDEEQREQNGKQMLDDLVGLTNVKREVEQLASFVRVQKSRREQGLPTVPIELHSVFTGNPGTGKTTVARILSQILYEFDLLKRGHLVVAGRSDLVAGYVGQTAIKTKQKIREALGGVLFIDEAYSLASESGQDFGKEAIDTLVEEMSAHRENLVVILAGYSDEMKHLFQTNPGLSSRFKNTFFFPDYSAEEMVAIVEQNVQQFGYMITEEAKQTLLSKFSHQHTSGNGRLARDIVQSAIKMQAERVVNESISVNEDKFSLLQKDDFTHSIFTRGDMK</sequence>
<dbReference type="InterPro" id="IPR041627">
    <property type="entry name" value="AAA_lid_6"/>
</dbReference>
<dbReference type="Gene3D" id="1.10.8.60">
    <property type="match status" value="1"/>
</dbReference>
<dbReference type="Pfam" id="PF00004">
    <property type="entry name" value="AAA"/>
    <property type="match status" value="2"/>
</dbReference>
<organism evidence="5 6">
    <name type="scientific">Texcoconibacillus texcoconensis</name>
    <dbReference type="NCBI Taxonomy" id="1095777"/>
    <lineage>
        <taxon>Bacteria</taxon>
        <taxon>Bacillati</taxon>
        <taxon>Bacillota</taxon>
        <taxon>Bacilli</taxon>
        <taxon>Bacillales</taxon>
        <taxon>Bacillaceae</taxon>
        <taxon>Texcoconibacillus</taxon>
    </lineage>
</organism>
<evidence type="ECO:0000256" key="2">
    <source>
        <dbReference type="ARBA" id="ARBA00022741"/>
    </source>
</evidence>
<comment type="similarity">
    <text evidence="1">Belongs to the CbxX/CfxQ family.</text>
</comment>
<dbReference type="RefSeq" id="WP_184664891.1">
    <property type="nucleotide sequence ID" value="NZ_JACHHB010000013.1"/>
</dbReference>
<dbReference type="InterPro" id="IPR003593">
    <property type="entry name" value="AAA+_ATPase"/>
</dbReference>
<dbReference type="GO" id="GO:0016887">
    <property type="term" value="F:ATP hydrolysis activity"/>
    <property type="evidence" value="ECO:0007669"/>
    <property type="project" value="InterPro"/>
</dbReference>
<dbReference type="InterPro" id="IPR027417">
    <property type="entry name" value="P-loop_NTPase"/>
</dbReference>
<dbReference type="InterPro" id="IPR050773">
    <property type="entry name" value="CbxX/CfxQ_RuBisCO_ESX"/>
</dbReference>
<comment type="caution">
    <text evidence="5">The sequence shown here is derived from an EMBL/GenBank/DDBJ whole genome shotgun (WGS) entry which is preliminary data.</text>
</comment>
<gene>
    <name evidence="5" type="ORF">HNQ41_002684</name>
</gene>
<dbReference type="PRINTS" id="PR00819">
    <property type="entry name" value="CBXCFQXSUPER"/>
</dbReference>
<evidence type="ECO:0000259" key="4">
    <source>
        <dbReference type="SMART" id="SM00382"/>
    </source>
</evidence>
<keyword evidence="3" id="KW-0067">ATP-binding</keyword>
<dbReference type="PANTHER" id="PTHR43392">
    <property type="entry name" value="AAA-TYPE ATPASE FAMILY PROTEIN / ANKYRIN REPEAT FAMILY PROTEIN"/>
    <property type="match status" value="1"/>
</dbReference>
<keyword evidence="2" id="KW-0547">Nucleotide-binding</keyword>
<accession>A0A840QT36</accession>
<dbReference type="InterPro" id="IPR003959">
    <property type="entry name" value="ATPase_AAA_core"/>
</dbReference>
<dbReference type="Pfam" id="PF17866">
    <property type="entry name" value="AAA_lid_6"/>
    <property type="match status" value="2"/>
</dbReference>
<dbReference type="EMBL" id="JACHHB010000013">
    <property type="protein sequence ID" value="MBB5174469.1"/>
    <property type="molecule type" value="Genomic_DNA"/>
</dbReference>
<evidence type="ECO:0000313" key="6">
    <source>
        <dbReference type="Proteomes" id="UP000551878"/>
    </source>
</evidence>